<dbReference type="Proteomes" id="UP001348369">
    <property type="component" value="Chromosome"/>
</dbReference>
<gene>
    <name evidence="1" type="ORF">OG835_33345</name>
</gene>
<protein>
    <submittedName>
        <fullName evidence="1">Dihydrodipicolinate synthase family protein</fullName>
    </submittedName>
</protein>
<dbReference type="EMBL" id="CP109109">
    <property type="protein sequence ID" value="WSC03309.1"/>
    <property type="molecule type" value="Genomic_DNA"/>
</dbReference>
<accession>A0ACD4ZZA1</accession>
<reference evidence="1" key="1">
    <citation type="submission" date="2022-10" db="EMBL/GenBank/DDBJ databases">
        <title>The complete genomes of actinobacterial strains from the NBC collection.</title>
        <authorList>
            <person name="Joergensen T.S."/>
            <person name="Alvarez Arevalo M."/>
            <person name="Sterndorff E.B."/>
            <person name="Faurdal D."/>
            <person name="Vuksanovic O."/>
            <person name="Mourched A.-S."/>
            <person name="Charusanti P."/>
            <person name="Shaw S."/>
            <person name="Blin K."/>
            <person name="Weber T."/>
        </authorList>
    </citation>
    <scope>NUCLEOTIDE SEQUENCE</scope>
    <source>
        <strain evidence="1">NBC 01771</strain>
    </source>
</reference>
<organism evidence="1 2">
    <name type="scientific">Streptomyces scopuliridis</name>
    <dbReference type="NCBI Taxonomy" id="452529"/>
    <lineage>
        <taxon>Bacteria</taxon>
        <taxon>Bacillati</taxon>
        <taxon>Actinomycetota</taxon>
        <taxon>Actinomycetes</taxon>
        <taxon>Kitasatosporales</taxon>
        <taxon>Streptomycetaceae</taxon>
        <taxon>Streptomyces</taxon>
    </lineage>
</organism>
<evidence type="ECO:0000313" key="2">
    <source>
        <dbReference type="Proteomes" id="UP001348369"/>
    </source>
</evidence>
<evidence type="ECO:0000313" key="1">
    <source>
        <dbReference type="EMBL" id="WSC03309.1"/>
    </source>
</evidence>
<sequence>MNASAPGQPQPQPQRQQQPHHKPWHGVLVATALPLRDGSTGRLEVDFDGYSDHVSWLAENGCDGVTPNGSLGEYQTLSPEERARVVTTAVETAPEGFTVMPGVAAYGADEARRWAEQAAEAGAAAVMLLPPNSYRADPRAVVAHYREVARAGLPVVAYNNPFDTKVDLVPELLAELHAEGLIVAVKEFSGDVRRSYRIAELAPGLDVLCGADDVALELAVAGAPGWVAGYPNAFPRASVALWRAASAGDLETALPLYRALHPLLRWDSRTEFVQAIKASMDLAGRYGGPCRQPRVPLTPEHEEIVRRATEKALAEGLG</sequence>
<proteinExistence type="predicted"/>
<keyword evidence="2" id="KW-1185">Reference proteome</keyword>
<name>A0ACD4ZZA1_9ACTN</name>